<evidence type="ECO:0000259" key="3">
    <source>
        <dbReference type="Pfam" id="PF02470"/>
    </source>
</evidence>
<dbReference type="InterPro" id="IPR003399">
    <property type="entry name" value="Mce/MlaD"/>
</dbReference>
<keyword evidence="2" id="KW-0812">Transmembrane</keyword>
<dbReference type="PANTHER" id="PTHR36698">
    <property type="entry name" value="BLL5892 PROTEIN"/>
    <property type="match status" value="1"/>
</dbReference>
<feature type="region of interest" description="Disordered" evidence="1">
    <location>
        <begin position="301"/>
        <end position="322"/>
    </location>
</feature>
<evidence type="ECO:0000256" key="2">
    <source>
        <dbReference type="SAM" id="Phobius"/>
    </source>
</evidence>
<proteinExistence type="predicted"/>
<organism evidence="4 5">
    <name type="scientific">Sphingomonas oligophenolica</name>
    <dbReference type="NCBI Taxonomy" id="301154"/>
    <lineage>
        <taxon>Bacteria</taxon>
        <taxon>Pseudomonadati</taxon>
        <taxon>Pseudomonadota</taxon>
        <taxon>Alphaproteobacteria</taxon>
        <taxon>Sphingomonadales</taxon>
        <taxon>Sphingomonadaceae</taxon>
        <taxon>Sphingomonas</taxon>
    </lineage>
</organism>
<comment type="caution">
    <text evidence="4">The sequence shown here is derived from an EMBL/GenBank/DDBJ whole genome shotgun (WGS) entry which is preliminary data.</text>
</comment>
<keyword evidence="2" id="KW-0472">Membrane</keyword>
<evidence type="ECO:0000313" key="5">
    <source>
        <dbReference type="Proteomes" id="UP001419910"/>
    </source>
</evidence>
<evidence type="ECO:0000313" key="4">
    <source>
        <dbReference type="EMBL" id="MEN2792782.1"/>
    </source>
</evidence>
<keyword evidence="5" id="KW-1185">Reference proteome</keyword>
<keyword evidence="2" id="KW-1133">Transmembrane helix</keyword>
<accession>A0ABU9YAN7</accession>
<dbReference type="Proteomes" id="UP001419910">
    <property type="component" value="Unassembled WGS sequence"/>
</dbReference>
<dbReference type="PANTHER" id="PTHR36698:SF2">
    <property type="entry name" value="MCE_MLAD DOMAIN-CONTAINING PROTEIN"/>
    <property type="match status" value="1"/>
</dbReference>
<dbReference type="EMBL" id="JBDIME010000033">
    <property type="protein sequence ID" value="MEN2792782.1"/>
    <property type="molecule type" value="Genomic_DNA"/>
</dbReference>
<protein>
    <submittedName>
        <fullName evidence="4">MlaD family protein</fullName>
    </submittedName>
</protein>
<name>A0ABU9YAN7_9SPHN</name>
<evidence type="ECO:0000256" key="1">
    <source>
        <dbReference type="SAM" id="MobiDB-lite"/>
    </source>
</evidence>
<dbReference type="RefSeq" id="WP_343887075.1">
    <property type="nucleotide sequence ID" value="NZ_BAAAEH010000001.1"/>
</dbReference>
<reference evidence="4 5" key="1">
    <citation type="submission" date="2024-05" db="EMBL/GenBank/DDBJ databases">
        <authorList>
            <person name="Liu Q."/>
            <person name="Xin Y.-H."/>
        </authorList>
    </citation>
    <scope>NUCLEOTIDE SEQUENCE [LARGE SCALE GENOMIC DNA]</scope>
    <source>
        <strain evidence="4 5">CGMCC 1.10181</strain>
    </source>
</reference>
<dbReference type="Pfam" id="PF02470">
    <property type="entry name" value="MlaD"/>
    <property type="match status" value="1"/>
</dbReference>
<gene>
    <name evidence="4" type="ORF">ABC974_24350</name>
</gene>
<feature type="transmembrane region" description="Helical" evidence="2">
    <location>
        <begin position="7"/>
        <end position="29"/>
    </location>
</feature>
<feature type="domain" description="Mce/MlaD" evidence="3">
    <location>
        <begin position="41"/>
        <end position="104"/>
    </location>
</feature>
<sequence>METRSNHVLVGAVVLILIAVLALFFVWIARVNGGSEKQYDIFFKQSVDGLSKGSTVSFSGVPSGQVTEIALWKDDPQFVRVRITVKDETPVLLGTTATIQCSFTGTCTVQLDGAVKGAPPIDCPADNPRSACPDGVPVIPTKPGGLGALLSSAPQLLERLSSLTERLTELLSDKNQASITGILANTNRLSKALADRGPEIAATVAETRVAIQKAGDAAQQIGVLAGTTNTLLNEDVRPAAQNLNKAVAAAQHSMESLDAAIGDARPGLQAFSKQTIPEVGQLVHDLRRMSAALTDVAEKIDQGGAGSLVGPPKLPDYKGPKK</sequence>